<feature type="signal peptide" evidence="1">
    <location>
        <begin position="1"/>
        <end position="19"/>
    </location>
</feature>
<dbReference type="EMBL" id="LK052942">
    <property type="protein sequence ID" value="CDR42995.1"/>
    <property type="molecule type" value="Genomic_DNA"/>
</dbReference>
<dbReference type="Gene3D" id="3.40.50.12780">
    <property type="entry name" value="N-terminal domain of ligase-like"/>
    <property type="match status" value="1"/>
</dbReference>
<dbReference type="InterPro" id="IPR042099">
    <property type="entry name" value="ANL_N_sf"/>
</dbReference>
<feature type="chain" id="PRO_5001594174" evidence="1">
    <location>
        <begin position="20"/>
        <end position="538"/>
    </location>
</feature>
<sequence length="538" mass="57288">MQVDNATLALASAVAVALAVNYKLRPPPPQVNPFLLGRQSVASPTRHEGESPVYTNYSNGGVRAPYRPDRNIRTLRDILDHSGTVLEGGQRGLWIHGGEKLVEVVTALRAGLAQRLGSKAGSVLVALEDPTDALLATLALATSAYKPVVVRAGSGVPSGLEVLAVVGTSAALAASSSSPRRQLLLDNEDEAKELLADGRRLVSEGKDSAAEKGDANDVVLTMVSDGVSLDLTNQNLTASLVSWLSLFPVSPKPTKPTLKDYVVSLHHPSTPYGLGLALLAIFQSASLSLPTLPAEPTPEDILALLTLKSAPPATLIFAPVKTFLDPLYKLVLQQLDGDASFIVRHARDGKLRLLREGTVSKQTFWDSILWKGLRKDINLTSLRAIYLSSPPAIVQSRLDTLRCALGCPTVVSYEHPLLLAPLSVGHMFDVQRLPPPGVQRLVGDEKSHVGAPSVGMEVKLRGDEADMADGRIKGEILVRTPVLPAPTSLPSSLLLTDESLPQLPPYPGQAASTTSAGQKWLRTGVMAEMSTEGTLWLQ</sequence>
<dbReference type="SUPFAM" id="SSF56801">
    <property type="entry name" value="Acetyl-CoA synthetase-like"/>
    <property type="match status" value="1"/>
</dbReference>
<accession>A0A061B0J9</accession>
<evidence type="ECO:0000313" key="2">
    <source>
        <dbReference type="EMBL" id="CDR42995.1"/>
    </source>
</evidence>
<dbReference type="OrthoDB" id="1700726at2759"/>
<proteinExistence type="predicted"/>
<protein>
    <submittedName>
        <fullName evidence="2">RHTO0S07e06238g1_1</fullName>
    </submittedName>
</protein>
<keyword evidence="1" id="KW-0732">Signal</keyword>
<gene>
    <name evidence="2" type="ORF">RHTO0S_07e06238g</name>
</gene>
<dbReference type="AlphaFoldDB" id="A0A061B0J9"/>
<evidence type="ECO:0000256" key="1">
    <source>
        <dbReference type="SAM" id="SignalP"/>
    </source>
</evidence>
<reference evidence="2" key="1">
    <citation type="journal article" date="2014" name="Genome Announc.">
        <title>Draft genome sequence of Rhodosporidium toruloides CECT1137, an oleaginous yeast of biotechnological interest.</title>
        <authorList>
            <person name="Morin N."/>
            <person name="Calcas X."/>
            <person name="Devillers H."/>
            <person name="Durrens P."/>
            <person name="Sherman D.J."/>
            <person name="Nicaud J.-M."/>
            <person name="Neuveglise C."/>
        </authorList>
    </citation>
    <scope>NUCLEOTIDE SEQUENCE</scope>
    <source>
        <strain evidence="2">CECT1137</strain>
    </source>
</reference>
<name>A0A061B0J9_RHOTO</name>
<organism evidence="2">
    <name type="scientific">Rhodotorula toruloides</name>
    <name type="common">Yeast</name>
    <name type="synonym">Rhodosporidium toruloides</name>
    <dbReference type="NCBI Taxonomy" id="5286"/>
    <lineage>
        <taxon>Eukaryota</taxon>
        <taxon>Fungi</taxon>
        <taxon>Dikarya</taxon>
        <taxon>Basidiomycota</taxon>
        <taxon>Pucciniomycotina</taxon>
        <taxon>Microbotryomycetes</taxon>
        <taxon>Sporidiobolales</taxon>
        <taxon>Sporidiobolaceae</taxon>
        <taxon>Rhodotorula</taxon>
    </lineage>
</organism>